<keyword evidence="6" id="KW-1185">Reference proteome</keyword>
<protein>
    <submittedName>
        <fullName evidence="5">Arginase</fullName>
    </submittedName>
</protein>
<dbReference type="GO" id="GO:0005737">
    <property type="term" value="C:cytoplasm"/>
    <property type="evidence" value="ECO:0007669"/>
    <property type="project" value="TreeGrafter"/>
</dbReference>
<name>A0A1C4ZI98_9ACTN</name>
<dbReference type="Pfam" id="PF00491">
    <property type="entry name" value="Arginase"/>
    <property type="match status" value="1"/>
</dbReference>
<keyword evidence="2" id="KW-0378">Hydrolase</keyword>
<sequence length="284" mass="29311">MSVVAGAQRAGAAEPVALVRYQGPAGDHNDRAVPGAALVADELARRLRLPVTVVGEPRPAAPASWDVELTVALPALRELAVAQEAILAAGRTPVLALTRCAAALATLPALARHRPDTCVVWFDAHGDLNVPDTSATGYLGGMVISGAAGRWDSPLGAGLDLANVVVVGARDLDPDERRLLTDGTVAWARVGVDLPDRLRRWVAGRPVYVHLDCDVLEPGLVPTDYRVPGGLTLADLAGAAEMLAGHEIVGVEIAEFEAADERGADATVGDAGPLLDALSPLLGA</sequence>
<evidence type="ECO:0000256" key="4">
    <source>
        <dbReference type="PROSITE-ProRule" id="PRU00742"/>
    </source>
</evidence>
<dbReference type="Gene3D" id="3.40.800.10">
    <property type="entry name" value="Ureohydrolase domain"/>
    <property type="match status" value="1"/>
</dbReference>
<dbReference type="PANTHER" id="PTHR43782:SF3">
    <property type="entry name" value="ARGINASE"/>
    <property type="match status" value="1"/>
</dbReference>
<evidence type="ECO:0000256" key="3">
    <source>
        <dbReference type="ARBA" id="ARBA00023211"/>
    </source>
</evidence>
<evidence type="ECO:0000313" key="5">
    <source>
        <dbReference type="EMBL" id="SCF32556.1"/>
    </source>
</evidence>
<dbReference type="AlphaFoldDB" id="A0A1C4ZI98"/>
<dbReference type="PANTHER" id="PTHR43782">
    <property type="entry name" value="ARGINASE"/>
    <property type="match status" value="1"/>
</dbReference>
<reference evidence="6" key="1">
    <citation type="submission" date="2016-06" db="EMBL/GenBank/DDBJ databases">
        <authorList>
            <person name="Varghese N."/>
            <person name="Submissions Spin"/>
        </authorList>
    </citation>
    <scope>NUCLEOTIDE SEQUENCE [LARGE SCALE GENOMIC DNA]</scope>
    <source>
        <strain evidence="6">DSM 44830</strain>
    </source>
</reference>
<proteinExistence type="inferred from homology"/>
<keyword evidence="3" id="KW-0464">Manganese</keyword>
<dbReference type="STRING" id="262898.GA0070564_105479"/>
<gene>
    <name evidence="5" type="ORF">GA0070564_105479</name>
</gene>
<dbReference type="EMBL" id="FMCX01000005">
    <property type="protein sequence ID" value="SCF32556.1"/>
    <property type="molecule type" value="Genomic_DNA"/>
</dbReference>
<keyword evidence="1" id="KW-0479">Metal-binding</keyword>
<dbReference type="GO" id="GO:0030145">
    <property type="term" value="F:manganese ion binding"/>
    <property type="evidence" value="ECO:0007669"/>
    <property type="project" value="TreeGrafter"/>
</dbReference>
<dbReference type="InterPro" id="IPR006035">
    <property type="entry name" value="Ureohydrolase"/>
</dbReference>
<comment type="similarity">
    <text evidence="4">Belongs to the arginase family.</text>
</comment>
<dbReference type="GO" id="GO:0004053">
    <property type="term" value="F:arginase activity"/>
    <property type="evidence" value="ECO:0007669"/>
    <property type="project" value="TreeGrafter"/>
</dbReference>
<dbReference type="CDD" id="cd09999">
    <property type="entry name" value="Arginase-like_1"/>
    <property type="match status" value="1"/>
</dbReference>
<dbReference type="SUPFAM" id="SSF52768">
    <property type="entry name" value="Arginase/deacetylase"/>
    <property type="match status" value="1"/>
</dbReference>
<dbReference type="InterPro" id="IPR023696">
    <property type="entry name" value="Ureohydrolase_dom_sf"/>
</dbReference>
<dbReference type="PROSITE" id="PS51409">
    <property type="entry name" value="ARGINASE_2"/>
    <property type="match status" value="1"/>
</dbReference>
<organism evidence="5 6">
    <name type="scientific">Micromonospora mirobrigensis</name>
    <dbReference type="NCBI Taxonomy" id="262898"/>
    <lineage>
        <taxon>Bacteria</taxon>
        <taxon>Bacillati</taxon>
        <taxon>Actinomycetota</taxon>
        <taxon>Actinomycetes</taxon>
        <taxon>Micromonosporales</taxon>
        <taxon>Micromonosporaceae</taxon>
        <taxon>Micromonospora</taxon>
    </lineage>
</organism>
<evidence type="ECO:0000313" key="6">
    <source>
        <dbReference type="Proteomes" id="UP000199504"/>
    </source>
</evidence>
<accession>A0A1C4ZI98</accession>
<evidence type="ECO:0000256" key="2">
    <source>
        <dbReference type="ARBA" id="ARBA00022801"/>
    </source>
</evidence>
<dbReference type="RefSeq" id="WP_091610217.1">
    <property type="nucleotide sequence ID" value="NZ_FMCX01000005.1"/>
</dbReference>
<dbReference type="OrthoDB" id="7331788at2"/>
<dbReference type="Proteomes" id="UP000199504">
    <property type="component" value="Unassembled WGS sequence"/>
</dbReference>
<evidence type="ECO:0000256" key="1">
    <source>
        <dbReference type="ARBA" id="ARBA00022723"/>
    </source>
</evidence>